<dbReference type="InterPro" id="IPR025659">
    <property type="entry name" value="Tubby-like_C"/>
</dbReference>
<gene>
    <name evidence="3" type="ORF">CAPTEDRAFT_152505</name>
</gene>
<keyword evidence="2" id="KW-0564">Palmitate</keyword>
<evidence type="ECO:0000313" key="4">
    <source>
        <dbReference type="EnsemblMetazoa" id="CapteP152505"/>
    </source>
</evidence>
<dbReference type="SUPFAM" id="SSF54518">
    <property type="entry name" value="Tubby C-terminal domain-like"/>
    <property type="match status" value="1"/>
</dbReference>
<comment type="function">
    <text evidence="2">May mediate accelerated ATP-independent bidirectional transbilayer migration of phospholipids upon binding calcium ions that results in a loss of phospholipid asymmetry in the plasma membrane.</text>
</comment>
<evidence type="ECO:0000313" key="5">
    <source>
        <dbReference type="Proteomes" id="UP000014760"/>
    </source>
</evidence>
<comment type="similarity">
    <text evidence="1 2">Belongs to the phospholipid scramblase family.</text>
</comment>
<sequence length="174" mass="19363">MCMRQCCGPNRAFTIHITDNSGQEVLRLSREFKCCACGLCWCAGIDGCSHEVVVEAPVGQVIGYVRHRSSAWKPKFTLYTADEQEIGHIEGPCCVCNCPCCGDVNFPVLSTDGETNIGNVAKQWTGAMHEFFTDADTFSISFPMDMDVKMKGVMFGALFLIDFMYFEQSQNNNH</sequence>
<evidence type="ECO:0000256" key="1">
    <source>
        <dbReference type="ARBA" id="ARBA00005350"/>
    </source>
</evidence>
<dbReference type="Pfam" id="PF03803">
    <property type="entry name" value="Scramblase"/>
    <property type="match status" value="1"/>
</dbReference>
<dbReference type="EMBL" id="KB310926">
    <property type="protein sequence ID" value="ELT90415.1"/>
    <property type="molecule type" value="Genomic_DNA"/>
</dbReference>
<dbReference type="GO" id="GO:0005886">
    <property type="term" value="C:plasma membrane"/>
    <property type="evidence" value="ECO:0007669"/>
    <property type="project" value="TreeGrafter"/>
</dbReference>
<proteinExistence type="inferred from homology"/>
<evidence type="ECO:0000256" key="2">
    <source>
        <dbReference type="RuleBase" id="RU363116"/>
    </source>
</evidence>
<protein>
    <recommendedName>
        <fullName evidence="2">Phospholipid scramblase</fullName>
    </recommendedName>
</protein>
<dbReference type="Proteomes" id="UP000014760">
    <property type="component" value="Unassembled WGS sequence"/>
</dbReference>
<reference evidence="3 5" key="2">
    <citation type="journal article" date="2013" name="Nature">
        <title>Insights into bilaterian evolution from three spiralian genomes.</title>
        <authorList>
            <person name="Simakov O."/>
            <person name="Marletaz F."/>
            <person name="Cho S.J."/>
            <person name="Edsinger-Gonzales E."/>
            <person name="Havlak P."/>
            <person name="Hellsten U."/>
            <person name="Kuo D.H."/>
            <person name="Larsson T."/>
            <person name="Lv J."/>
            <person name="Arendt D."/>
            <person name="Savage R."/>
            <person name="Osoegawa K."/>
            <person name="de Jong P."/>
            <person name="Grimwood J."/>
            <person name="Chapman J.A."/>
            <person name="Shapiro H."/>
            <person name="Aerts A."/>
            <person name="Otillar R.P."/>
            <person name="Terry A.Y."/>
            <person name="Boore J.L."/>
            <person name="Grigoriev I.V."/>
            <person name="Lindberg D.R."/>
            <person name="Seaver E.C."/>
            <person name="Weisblat D.A."/>
            <person name="Putnam N.H."/>
            <person name="Rokhsar D.S."/>
        </authorList>
    </citation>
    <scope>NUCLEOTIDE SEQUENCE</scope>
    <source>
        <strain evidence="3 5">I ESC-2004</strain>
    </source>
</reference>
<dbReference type="OMA" id="HPAIRNC"/>
<dbReference type="EMBL" id="AMQN01014375">
    <property type="status" value="NOT_ANNOTATED_CDS"/>
    <property type="molecule type" value="Genomic_DNA"/>
</dbReference>
<reference evidence="4" key="3">
    <citation type="submission" date="2015-06" db="UniProtKB">
        <authorList>
            <consortium name="EnsemblMetazoa"/>
        </authorList>
    </citation>
    <scope>IDENTIFICATION</scope>
</reference>
<dbReference type="PANTHER" id="PTHR23248:SF63">
    <property type="entry name" value="PHOSPHOLIPID SCRAMBLASE"/>
    <property type="match status" value="1"/>
</dbReference>
<keyword evidence="5" id="KW-1185">Reference proteome</keyword>
<dbReference type="PANTHER" id="PTHR23248">
    <property type="entry name" value="PHOSPHOLIPID SCRAMBLASE-RELATED"/>
    <property type="match status" value="1"/>
</dbReference>
<name>R7TH30_CAPTE</name>
<dbReference type="GO" id="GO:0017128">
    <property type="term" value="F:phospholipid scramblase activity"/>
    <property type="evidence" value="ECO:0007669"/>
    <property type="project" value="InterPro"/>
</dbReference>
<keyword evidence="2" id="KW-0106">Calcium</keyword>
<dbReference type="OrthoDB" id="191150at2759"/>
<dbReference type="EnsemblMetazoa" id="CapteT152505">
    <property type="protein sequence ID" value="CapteP152505"/>
    <property type="gene ID" value="CapteG152505"/>
</dbReference>
<dbReference type="HOGENOM" id="CLU_053024_3_1_1"/>
<accession>R7TH30</accession>
<evidence type="ECO:0000313" key="3">
    <source>
        <dbReference type="EMBL" id="ELT90415.1"/>
    </source>
</evidence>
<comment type="cofactor">
    <cofactor evidence="2">
        <name>Ca(2+)</name>
        <dbReference type="ChEBI" id="CHEBI:29108"/>
    </cofactor>
</comment>
<dbReference type="AlphaFoldDB" id="R7TH30"/>
<reference evidence="5" key="1">
    <citation type="submission" date="2012-12" db="EMBL/GenBank/DDBJ databases">
        <authorList>
            <person name="Hellsten U."/>
            <person name="Grimwood J."/>
            <person name="Chapman J.A."/>
            <person name="Shapiro H."/>
            <person name="Aerts A."/>
            <person name="Otillar R.P."/>
            <person name="Terry A.Y."/>
            <person name="Boore J.L."/>
            <person name="Simakov O."/>
            <person name="Marletaz F."/>
            <person name="Cho S.-J."/>
            <person name="Edsinger-Gonzales E."/>
            <person name="Havlak P."/>
            <person name="Kuo D.-H."/>
            <person name="Larsson T."/>
            <person name="Lv J."/>
            <person name="Arendt D."/>
            <person name="Savage R."/>
            <person name="Osoegawa K."/>
            <person name="de Jong P."/>
            <person name="Lindberg D.R."/>
            <person name="Seaver E.C."/>
            <person name="Weisblat D.A."/>
            <person name="Putnam N.H."/>
            <person name="Grigoriev I.V."/>
            <person name="Rokhsar D.S."/>
        </authorList>
    </citation>
    <scope>NUCLEOTIDE SEQUENCE</scope>
    <source>
        <strain evidence="5">I ESC-2004</strain>
    </source>
</reference>
<organism evidence="3">
    <name type="scientific">Capitella teleta</name>
    <name type="common">Polychaete worm</name>
    <dbReference type="NCBI Taxonomy" id="283909"/>
    <lineage>
        <taxon>Eukaryota</taxon>
        <taxon>Metazoa</taxon>
        <taxon>Spiralia</taxon>
        <taxon>Lophotrochozoa</taxon>
        <taxon>Annelida</taxon>
        <taxon>Polychaeta</taxon>
        <taxon>Sedentaria</taxon>
        <taxon>Scolecida</taxon>
        <taxon>Capitellidae</taxon>
        <taxon>Capitella</taxon>
    </lineage>
</organism>
<dbReference type="InterPro" id="IPR005552">
    <property type="entry name" value="Scramblase"/>
</dbReference>
<keyword evidence="2" id="KW-0449">Lipoprotein</keyword>